<keyword evidence="3" id="KW-1185">Reference proteome</keyword>
<feature type="compositionally biased region" description="Basic residues" evidence="1">
    <location>
        <begin position="51"/>
        <end position="61"/>
    </location>
</feature>
<sequence length="82" mass="9533">MAYRTRETDETKTTDPRITRPREPQGARIIAQTYKNGAPDRSRTPNNNSLRRSRSPTKPHSRLAEKIHCFHQVKLFSVENQS</sequence>
<protein>
    <submittedName>
        <fullName evidence="2">Uncharacterized protein</fullName>
    </submittedName>
</protein>
<proteinExistence type="predicted"/>
<evidence type="ECO:0000313" key="2">
    <source>
        <dbReference type="EMBL" id="KAG7552256.1"/>
    </source>
</evidence>
<accession>A0A8T1Z1H0</accession>
<name>A0A8T1Z1H0_9BRAS</name>
<feature type="region of interest" description="Disordered" evidence="1">
    <location>
        <begin position="1"/>
        <end position="65"/>
    </location>
</feature>
<evidence type="ECO:0000313" key="3">
    <source>
        <dbReference type="Proteomes" id="UP000694240"/>
    </source>
</evidence>
<dbReference type="Proteomes" id="UP000694240">
    <property type="component" value="Chromosome 11"/>
</dbReference>
<dbReference type="EMBL" id="JAEFBK010000011">
    <property type="protein sequence ID" value="KAG7552256.1"/>
    <property type="molecule type" value="Genomic_DNA"/>
</dbReference>
<evidence type="ECO:0000256" key="1">
    <source>
        <dbReference type="SAM" id="MobiDB-lite"/>
    </source>
</evidence>
<reference evidence="2 3" key="1">
    <citation type="submission" date="2020-12" db="EMBL/GenBank/DDBJ databases">
        <title>Concerted genomic and epigenomic changes stabilize Arabidopsis allopolyploids.</title>
        <authorList>
            <person name="Chen Z."/>
        </authorList>
    </citation>
    <scope>NUCLEOTIDE SEQUENCE [LARGE SCALE GENOMIC DNA]</scope>
    <source>
        <strain evidence="2">Allo738</strain>
        <tissue evidence="2">Leaf</tissue>
    </source>
</reference>
<feature type="compositionally biased region" description="Basic and acidic residues" evidence="1">
    <location>
        <begin position="1"/>
        <end position="25"/>
    </location>
</feature>
<organism evidence="2 3">
    <name type="scientific">Arabidopsis thaliana x Arabidopsis arenosa</name>
    <dbReference type="NCBI Taxonomy" id="1240361"/>
    <lineage>
        <taxon>Eukaryota</taxon>
        <taxon>Viridiplantae</taxon>
        <taxon>Streptophyta</taxon>
        <taxon>Embryophyta</taxon>
        <taxon>Tracheophyta</taxon>
        <taxon>Spermatophyta</taxon>
        <taxon>Magnoliopsida</taxon>
        <taxon>eudicotyledons</taxon>
        <taxon>Gunneridae</taxon>
        <taxon>Pentapetalae</taxon>
        <taxon>rosids</taxon>
        <taxon>malvids</taxon>
        <taxon>Brassicales</taxon>
        <taxon>Brassicaceae</taxon>
        <taxon>Camelineae</taxon>
        <taxon>Arabidopsis</taxon>
    </lineage>
</organism>
<comment type="caution">
    <text evidence="2">The sequence shown here is derived from an EMBL/GenBank/DDBJ whole genome shotgun (WGS) entry which is preliminary data.</text>
</comment>
<dbReference type="AlphaFoldDB" id="A0A8T1Z1H0"/>
<gene>
    <name evidence="2" type="ORF">ISN45_Aa06g028630</name>
</gene>